<feature type="transmembrane region" description="Helical" evidence="13">
    <location>
        <begin position="266"/>
        <end position="285"/>
    </location>
</feature>
<dbReference type="InterPro" id="IPR017452">
    <property type="entry name" value="GPCR_Rhodpsn_7TM"/>
</dbReference>
<keyword evidence="4 13" id="KW-0812">Transmembrane</keyword>
<keyword evidence="3 13" id="KW-0716">Sensory transduction</keyword>
<dbReference type="Gene3D" id="1.20.1070.10">
    <property type="entry name" value="Rhodopsin 7-helix transmembrane proteins"/>
    <property type="match status" value="1"/>
</dbReference>
<comment type="subcellular location">
    <subcellularLocation>
        <location evidence="1 13">Membrane</location>
        <topology evidence="1 13">Multi-pass membrane protein</topology>
    </subcellularLocation>
</comment>
<dbReference type="GO" id="GO:0004930">
    <property type="term" value="F:G protein-coupled receptor activity"/>
    <property type="evidence" value="ECO:0007669"/>
    <property type="project" value="UniProtKB-KW"/>
</dbReference>
<dbReference type="GO" id="GO:0016020">
    <property type="term" value="C:membrane"/>
    <property type="evidence" value="ECO:0007669"/>
    <property type="project" value="UniProtKB-SubCell"/>
</dbReference>
<reference evidence="15" key="1">
    <citation type="submission" date="2013-11" db="EMBL/GenBank/DDBJ databases">
        <title>B. koreanus Opsin sequences.</title>
        <authorList>
            <person name="Rhee J.-S."/>
            <person name="Kim B.-M."/>
            <person name="Jeong C.-B."/>
            <person name="Lee J.-S."/>
        </authorList>
    </citation>
    <scope>NUCLEOTIDE SEQUENCE</scope>
</reference>
<dbReference type="SUPFAM" id="SSF81321">
    <property type="entry name" value="Family A G protein-coupled receptor-like"/>
    <property type="match status" value="1"/>
</dbReference>
<dbReference type="AlphaFoldDB" id="A0A0A7DN75"/>
<feature type="transmembrane region" description="Helical" evidence="13">
    <location>
        <begin position="126"/>
        <end position="150"/>
    </location>
</feature>
<accession>A0A0A7DN75</accession>
<evidence type="ECO:0000313" key="15">
    <source>
        <dbReference type="EMBL" id="AIT99326.1"/>
    </source>
</evidence>
<dbReference type="PRINTS" id="PR00237">
    <property type="entry name" value="GPCRRHODOPSN"/>
</dbReference>
<evidence type="ECO:0000256" key="8">
    <source>
        <dbReference type="ARBA" id="ARBA00023040"/>
    </source>
</evidence>
<feature type="non-terminal residue" evidence="15">
    <location>
        <position position="1"/>
    </location>
</feature>
<evidence type="ECO:0000256" key="5">
    <source>
        <dbReference type="ARBA" id="ARBA00022925"/>
    </source>
</evidence>
<dbReference type="EMBL" id="KF885939">
    <property type="protein sequence ID" value="AIT99326.1"/>
    <property type="molecule type" value="mRNA"/>
</dbReference>
<feature type="transmembrane region" description="Helical" evidence="13">
    <location>
        <begin position="84"/>
        <end position="105"/>
    </location>
</feature>
<feature type="non-terminal residue" evidence="15">
    <location>
        <position position="294"/>
    </location>
</feature>
<dbReference type="GO" id="GO:0009881">
    <property type="term" value="F:photoreceptor activity"/>
    <property type="evidence" value="ECO:0007669"/>
    <property type="project" value="UniProtKB-KW"/>
</dbReference>
<evidence type="ECO:0000256" key="6">
    <source>
        <dbReference type="ARBA" id="ARBA00022989"/>
    </source>
</evidence>
<keyword evidence="7 13" id="KW-0157">Chromophore</keyword>
<evidence type="ECO:0000256" key="4">
    <source>
        <dbReference type="ARBA" id="ARBA00022692"/>
    </source>
</evidence>
<keyword evidence="5 13" id="KW-0681">Retinal protein</keyword>
<dbReference type="PRINTS" id="PR00238">
    <property type="entry name" value="OPSIN"/>
</dbReference>
<dbReference type="Pfam" id="PF00001">
    <property type="entry name" value="7tm_1"/>
    <property type="match status" value="1"/>
</dbReference>
<evidence type="ECO:0000256" key="1">
    <source>
        <dbReference type="ARBA" id="ARBA00004141"/>
    </source>
</evidence>
<keyword evidence="6 13" id="KW-1133">Transmembrane helix</keyword>
<dbReference type="GO" id="GO:0007602">
    <property type="term" value="P:phototransduction"/>
    <property type="evidence" value="ECO:0007669"/>
    <property type="project" value="UniProtKB-KW"/>
</dbReference>
<sequence length="294" mass="34037">SKYGQPSPIECYKLNIVSLFCTILFVCSFSFNSILLWVFYKSKELRSPLNIIMIALTILNLIGTITELPTYFTRWIFGKLICTVTGFVMYFIGCSSIYLLTAISFERWYVIVEPFKQRYFTIKVTLVIITGCCLFSSIWCIAPLLGWSHYSLELSLVTCSVEWEEKSFNVLSYNLVIFGFVYLIPLTILIYTNIKLIVIIKSLNRFLKSSKQTYLAKKRIMKERKLTISILFIIIGFMISWTPYAIVCLISSFFSDYIRITPLMSLIPSIFAKTSLVWPSILYLFSNNQARLVI</sequence>
<keyword evidence="8 13" id="KW-0297">G-protein coupled receptor</keyword>
<evidence type="ECO:0000256" key="2">
    <source>
        <dbReference type="ARBA" id="ARBA00022543"/>
    </source>
</evidence>
<evidence type="ECO:0000259" key="14">
    <source>
        <dbReference type="PROSITE" id="PS50262"/>
    </source>
</evidence>
<evidence type="ECO:0000256" key="11">
    <source>
        <dbReference type="ARBA" id="ARBA00023170"/>
    </source>
</evidence>
<dbReference type="PROSITE" id="PS50262">
    <property type="entry name" value="G_PROTEIN_RECEP_F1_2"/>
    <property type="match status" value="1"/>
</dbReference>
<keyword evidence="2 13" id="KW-0600">Photoreceptor protein</keyword>
<evidence type="ECO:0000256" key="13">
    <source>
        <dbReference type="RuleBase" id="RU004951"/>
    </source>
</evidence>
<feature type="transmembrane region" description="Helical" evidence="13">
    <location>
        <begin position="16"/>
        <end position="39"/>
    </location>
</feature>
<organism evidence="15">
    <name type="scientific">Brachionus koreanus</name>
    <dbReference type="NCBI Taxonomy" id="1199090"/>
    <lineage>
        <taxon>Eukaryota</taxon>
        <taxon>Metazoa</taxon>
        <taxon>Spiralia</taxon>
        <taxon>Gnathifera</taxon>
        <taxon>Rotifera</taxon>
        <taxon>Eurotatoria</taxon>
        <taxon>Monogononta</taxon>
        <taxon>Pseudotrocha</taxon>
        <taxon>Ploima</taxon>
        <taxon>Brachionidae</taxon>
        <taxon>Brachionus</taxon>
    </lineage>
</organism>
<protein>
    <submittedName>
        <fullName evidence="15">C-opsin</fullName>
    </submittedName>
</protein>
<dbReference type="GO" id="GO:0007601">
    <property type="term" value="P:visual perception"/>
    <property type="evidence" value="ECO:0007669"/>
    <property type="project" value="InterPro"/>
</dbReference>
<feature type="transmembrane region" description="Helical" evidence="13">
    <location>
        <begin position="226"/>
        <end position="254"/>
    </location>
</feature>
<keyword evidence="10" id="KW-1015">Disulfide bond</keyword>
<dbReference type="InterPro" id="IPR050125">
    <property type="entry name" value="GPCR_opsins"/>
</dbReference>
<keyword evidence="9 13" id="KW-0472">Membrane</keyword>
<proteinExistence type="evidence at transcript level"/>
<dbReference type="InterPro" id="IPR000276">
    <property type="entry name" value="GPCR_Rhodpsn"/>
</dbReference>
<dbReference type="PANTHER" id="PTHR24240">
    <property type="entry name" value="OPSIN"/>
    <property type="match status" value="1"/>
</dbReference>
<feature type="domain" description="G-protein coupled receptors family 1 profile" evidence="14">
    <location>
        <begin position="31"/>
        <end position="283"/>
    </location>
</feature>
<comment type="similarity">
    <text evidence="13">Belongs to the G-protein coupled receptor 1 family. Opsin subfamily.</text>
</comment>
<evidence type="ECO:0000256" key="7">
    <source>
        <dbReference type="ARBA" id="ARBA00022991"/>
    </source>
</evidence>
<evidence type="ECO:0000256" key="10">
    <source>
        <dbReference type="ARBA" id="ARBA00023157"/>
    </source>
</evidence>
<feature type="transmembrane region" description="Helical" evidence="13">
    <location>
        <begin position="51"/>
        <end position="72"/>
    </location>
</feature>
<keyword evidence="12 13" id="KW-0807">Transducer</keyword>
<feature type="transmembrane region" description="Helical" evidence="13">
    <location>
        <begin position="170"/>
        <end position="191"/>
    </location>
</feature>
<dbReference type="CDD" id="cd14969">
    <property type="entry name" value="7tmA_Opsins_type2_animals"/>
    <property type="match status" value="1"/>
</dbReference>
<evidence type="ECO:0000256" key="12">
    <source>
        <dbReference type="ARBA" id="ARBA00023224"/>
    </source>
</evidence>
<dbReference type="PROSITE" id="PS00237">
    <property type="entry name" value="G_PROTEIN_RECEP_F1_1"/>
    <property type="match status" value="1"/>
</dbReference>
<dbReference type="InterPro" id="IPR001760">
    <property type="entry name" value="Opsin"/>
</dbReference>
<evidence type="ECO:0000256" key="3">
    <source>
        <dbReference type="ARBA" id="ARBA00022606"/>
    </source>
</evidence>
<keyword evidence="11 13" id="KW-0675">Receptor</keyword>
<evidence type="ECO:0000256" key="9">
    <source>
        <dbReference type="ARBA" id="ARBA00023136"/>
    </source>
</evidence>
<name>A0A0A7DN75_9BILA</name>